<proteinExistence type="predicted"/>
<dbReference type="PROSITE" id="PS51257">
    <property type="entry name" value="PROKAR_LIPOPROTEIN"/>
    <property type="match status" value="1"/>
</dbReference>
<evidence type="ECO:0008006" key="4">
    <source>
        <dbReference type="Google" id="ProtNLM"/>
    </source>
</evidence>
<feature type="chain" id="PRO_5046208514" description="Lipoprotein" evidence="1">
    <location>
        <begin position="25"/>
        <end position="168"/>
    </location>
</feature>
<sequence>MNGKLIHLALVAMVLSACTTTEEAQQVIQSRWIGQPVEAFFIRHGPPVSEFAMQSGNVIYTWRGGDTTRYIAPTYTSAQPAQATVRTETRETQPGVTVTETRVVGVTPGRPAQMISPPRYEDLFCELQITVDTTQIIRNIRASNDTDGEGLSLSRCAEVLDAHPDKRR</sequence>
<evidence type="ECO:0000313" key="3">
    <source>
        <dbReference type="Proteomes" id="UP000308530"/>
    </source>
</evidence>
<keyword evidence="1" id="KW-0732">Signal</keyword>
<keyword evidence="3" id="KW-1185">Reference proteome</keyword>
<accession>A0ABX6QQZ5</accession>
<dbReference type="RefSeq" id="WP_138287724.1">
    <property type="nucleotide sequence ID" value="NZ_CP058350.1"/>
</dbReference>
<feature type="signal peptide" evidence="1">
    <location>
        <begin position="1"/>
        <end position="24"/>
    </location>
</feature>
<protein>
    <recommendedName>
        <fullName evidence="4">Lipoprotein</fullName>
    </recommendedName>
</protein>
<dbReference type="Proteomes" id="UP000308530">
    <property type="component" value="Chromosome"/>
</dbReference>
<dbReference type="EMBL" id="CP058350">
    <property type="protein sequence ID" value="QLF71031.1"/>
    <property type="molecule type" value="Genomic_DNA"/>
</dbReference>
<name>A0ABX6QQZ5_9HYPH</name>
<reference evidence="2 3" key="1">
    <citation type="submission" date="2020-06" db="EMBL/GenBank/DDBJ databases">
        <title>Genome sequence of Rhizobium sp strain ADMK78.</title>
        <authorList>
            <person name="Rahi P."/>
        </authorList>
    </citation>
    <scope>NUCLEOTIDE SEQUENCE [LARGE SCALE GENOMIC DNA]</scope>
    <source>
        <strain evidence="2 3">ADMK78</strain>
    </source>
</reference>
<evidence type="ECO:0000313" key="2">
    <source>
        <dbReference type="EMBL" id="QLF71031.1"/>
    </source>
</evidence>
<evidence type="ECO:0000256" key="1">
    <source>
        <dbReference type="SAM" id="SignalP"/>
    </source>
</evidence>
<gene>
    <name evidence="2" type="ORF">FE840_016565</name>
</gene>
<organism evidence="2 3">
    <name type="scientific">Peteryoungia desertarenae</name>
    <dbReference type="NCBI Taxonomy" id="1813451"/>
    <lineage>
        <taxon>Bacteria</taxon>
        <taxon>Pseudomonadati</taxon>
        <taxon>Pseudomonadota</taxon>
        <taxon>Alphaproteobacteria</taxon>
        <taxon>Hyphomicrobiales</taxon>
        <taxon>Rhizobiaceae</taxon>
        <taxon>Peteryoungia</taxon>
    </lineage>
</organism>